<evidence type="ECO:0000256" key="5">
    <source>
        <dbReference type="RuleBase" id="RU361279"/>
    </source>
</evidence>
<feature type="binding site" evidence="4">
    <location>
        <position position="80"/>
    </location>
    <ligand>
        <name>substrate</name>
    </ligand>
</feature>
<dbReference type="GO" id="GO:0009396">
    <property type="term" value="P:folic acid-containing compound biosynthetic process"/>
    <property type="evidence" value="ECO:0007669"/>
    <property type="project" value="TreeGrafter"/>
</dbReference>
<dbReference type="PANTHER" id="PTHR23407">
    <property type="entry name" value="ATPASE INHIBITOR/5-FORMYLTETRAHYDROFOLATE CYCLO-LIGASE"/>
    <property type="match status" value="1"/>
</dbReference>
<feature type="binding site" evidence="4">
    <location>
        <begin position="160"/>
        <end position="168"/>
    </location>
    <ligand>
        <name>ATP</name>
        <dbReference type="ChEBI" id="CHEBI:30616"/>
    </ligand>
</feature>
<name>A0A4R2F6F3_9GAMM</name>
<evidence type="ECO:0000256" key="3">
    <source>
        <dbReference type="ARBA" id="ARBA00022840"/>
    </source>
</evidence>
<dbReference type="Gene3D" id="3.40.50.10420">
    <property type="entry name" value="NagB/RpiA/CoA transferase-like"/>
    <property type="match status" value="1"/>
</dbReference>
<sequence>MPVAPHPSHHAQRQDLWSERDEACRQLRRNIRRQRRNLSPDVQQQAAIQAKQRLLQLLDELIVTGHPINTVSLYFSGDGELDTTALFPALWQQGIQTCLPVLHPFTPGNLLFLRYRADSPMTLNRFGIPEPKLDARQIVLPSQLDVLLTPLVAFDAKGNRMGMGGGYYDRTLTHPHMKALAVGYAHDCQQVETLPLAPWDKPLPIIITPTSTLDNRSDFFD</sequence>
<dbReference type="GO" id="GO:0030272">
    <property type="term" value="F:5-formyltetrahydrofolate cyclo-ligase activity"/>
    <property type="evidence" value="ECO:0007669"/>
    <property type="project" value="UniProtKB-EC"/>
</dbReference>
<keyword evidence="5" id="KW-0460">Magnesium</keyword>
<keyword evidence="2 4" id="KW-0547">Nucleotide-binding</keyword>
<dbReference type="PIRSF" id="PIRSF006806">
    <property type="entry name" value="FTHF_cligase"/>
    <property type="match status" value="1"/>
</dbReference>
<comment type="similarity">
    <text evidence="1 5">Belongs to the 5-formyltetrahydrofolate cyclo-ligase family.</text>
</comment>
<dbReference type="SUPFAM" id="SSF100950">
    <property type="entry name" value="NagB/RpiA/CoA transferase-like"/>
    <property type="match status" value="1"/>
</dbReference>
<dbReference type="InterPro" id="IPR024185">
    <property type="entry name" value="FTHF_cligase-like_sf"/>
</dbReference>
<evidence type="ECO:0000256" key="2">
    <source>
        <dbReference type="ARBA" id="ARBA00022741"/>
    </source>
</evidence>
<keyword evidence="3 4" id="KW-0067">ATP-binding</keyword>
<dbReference type="InterPro" id="IPR037171">
    <property type="entry name" value="NagB/RpiA_transferase-like"/>
</dbReference>
<accession>A0A4R2F6F3</accession>
<protein>
    <recommendedName>
        <fullName evidence="5">5-formyltetrahydrofolate cyclo-ligase</fullName>
        <ecNumber evidence="5">6.3.3.2</ecNumber>
    </recommendedName>
</protein>
<comment type="caution">
    <text evidence="6">The sequence shown here is derived from an EMBL/GenBank/DDBJ whole genome shotgun (WGS) entry which is preliminary data.</text>
</comment>
<comment type="catalytic activity">
    <reaction evidence="5">
        <text>(6S)-5-formyl-5,6,7,8-tetrahydrofolate + ATP = (6R)-5,10-methenyltetrahydrofolate + ADP + phosphate</text>
        <dbReference type="Rhea" id="RHEA:10488"/>
        <dbReference type="ChEBI" id="CHEBI:30616"/>
        <dbReference type="ChEBI" id="CHEBI:43474"/>
        <dbReference type="ChEBI" id="CHEBI:57455"/>
        <dbReference type="ChEBI" id="CHEBI:57457"/>
        <dbReference type="ChEBI" id="CHEBI:456216"/>
        <dbReference type="EC" id="6.3.3.2"/>
    </reaction>
</comment>
<keyword evidence="7" id="KW-1185">Reference proteome</keyword>
<dbReference type="NCBIfam" id="TIGR02727">
    <property type="entry name" value="MTHFS_bact"/>
    <property type="match status" value="1"/>
</dbReference>
<dbReference type="AlphaFoldDB" id="A0A4R2F6F3"/>
<keyword evidence="6" id="KW-0436">Ligase</keyword>
<evidence type="ECO:0000256" key="1">
    <source>
        <dbReference type="ARBA" id="ARBA00010638"/>
    </source>
</evidence>
<reference evidence="6 7" key="1">
    <citation type="submission" date="2019-03" db="EMBL/GenBank/DDBJ databases">
        <title>Freshwater and sediment microbial communities from various areas in North America, analyzing microbe dynamics in response to fracking.</title>
        <authorList>
            <person name="Lamendella R."/>
        </authorList>
    </citation>
    <scope>NUCLEOTIDE SEQUENCE [LARGE SCALE GENOMIC DNA]</scope>
    <source>
        <strain evidence="6 7">74A</strain>
    </source>
</reference>
<dbReference type="GO" id="GO:0005524">
    <property type="term" value="F:ATP binding"/>
    <property type="evidence" value="ECO:0007669"/>
    <property type="project" value="UniProtKB-KW"/>
</dbReference>
<dbReference type="PANTHER" id="PTHR23407:SF1">
    <property type="entry name" value="5-FORMYLTETRAHYDROFOLATE CYCLO-LIGASE"/>
    <property type="match status" value="1"/>
</dbReference>
<organism evidence="6 7">
    <name type="scientific">Shewanella fodinae</name>
    <dbReference type="NCBI Taxonomy" id="552357"/>
    <lineage>
        <taxon>Bacteria</taxon>
        <taxon>Pseudomonadati</taxon>
        <taxon>Pseudomonadota</taxon>
        <taxon>Gammaproteobacteria</taxon>
        <taxon>Alteromonadales</taxon>
        <taxon>Shewanellaceae</taxon>
        <taxon>Shewanella</taxon>
    </lineage>
</organism>
<dbReference type="GO" id="GO:0035999">
    <property type="term" value="P:tetrahydrofolate interconversion"/>
    <property type="evidence" value="ECO:0007669"/>
    <property type="project" value="TreeGrafter"/>
</dbReference>
<dbReference type="EC" id="6.3.3.2" evidence="5"/>
<dbReference type="Proteomes" id="UP000294832">
    <property type="component" value="Unassembled WGS sequence"/>
</dbReference>
<gene>
    <name evidence="6" type="ORF">EDC91_1339</name>
</gene>
<evidence type="ECO:0000256" key="4">
    <source>
        <dbReference type="PIRSR" id="PIRSR006806-1"/>
    </source>
</evidence>
<dbReference type="GO" id="GO:0046872">
    <property type="term" value="F:metal ion binding"/>
    <property type="evidence" value="ECO:0007669"/>
    <property type="project" value="UniProtKB-KW"/>
</dbReference>
<dbReference type="InterPro" id="IPR002698">
    <property type="entry name" value="FTHF_cligase"/>
</dbReference>
<keyword evidence="5" id="KW-0479">Metal-binding</keyword>
<comment type="cofactor">
    <cofactor evidence="5">
        <name>Mg(2+)</name>
        <dbReference type="ChEBI" id="CHEBI:18420"/>
    </cofactor>
</comment>
<dbReference type="Pfam" id="PF01812">
    <property type="entry name" value="5-FTHF_cyc-lig"/>
    <property type="match status" value="1"/>
</dbReference>
<evidence type="ECO:0000313" key="6">
    <source>
        <dbReference type="EMBL" id="TCN79502.1"/>
    </source>
</evidence>
<proteinExistence type="inferred from homology"/>
<evidence type="ECO:0000313" key="7">
    <source>
        <dbReference type="Proteomes" id="UP000294832"/>
    </source>
</evidence>
<dbReference type="EMBL" id="SLWF01000033">
    <property type="protein sequence ID" value="TCN79502.1"/>
    <property type="molecule type" value="Genomic_DNA"/>
</dbReference>